<name>A0A2I6S6R5_9RHOO</name>
<evidence type="ECO:0008006" key="4">
    <source>
        <dbReference type="Google" id="ProtNLM"/>
    </source>
</evidence>
<proteinExistence type="predicted"/>
<feature type="transmembrane region" description="Helical" evidence="1">
    <location>
        <begin position="69"/>
        <end position="89"/>
    </location>
</feature>
<accession>A0A2I6S6R5</accession>
<evidence type="ECO:0000256" key="1">
    <source>
        <dbReference type="SAM" id="Phobius"/>
    </source>
</evidence>
<dbReference type="Pfam" id="PF09955">
    <property type="entry name" value="DUF2189"/>
    <property type="match status" value="1"/>
</dbReference>
<feature type="transmembrane region" description="Helical" evidence="1">
    <location>
        <begin position="213"/>
        <end position="241"/>
    </location>
</feature>
<feature type="transmembrane region" description="Helical" evidence="1">
    <location>
        <begin position="117"/>
        <end position="145"/>
    </location>
</feature>
<dbReference type="AlphaFoldDB" id="A0A2I6S6R5"/>
<dbReference type="InterPro" id="IPR018692">
    <property type="entry name" value="DUF2189"/>
</dbReference>
<feature type="transmembrane region" description="Helical" evidence="1">
    <location>
        <begin position="45"/>
        <end position="63"/>
    </location>
</feature>
<dbReference type="OrthoDB" id="5621705at2"/>
<gene>
    <name evidence="2" type="ORF">C0099_08420</name>
</gene>
<dbReference type="EMBL" id="CP025682">
    <property type="protein sequence ID" value="AUN94956.1"/>
    <property type="molecule type" value="Genomic_DNA"/>
</dbReference>
<dbReference type="KEGG" id="atw:C0099_08420"/>
<keyword evidence="1" id="KW-0472">Membrane</keyword>
<dbReference type="RefSeq" id="WP_102247022.1">
    <property type="nucleotide sequence ID" value="NZ_CP025682.1"/>
</dbReference>
<dbReference type="Proteomes" id="UP000242205">
    <property type="component" value="Chromosome"/>
</dbReference>
<evidence type="ECO:0000313" key="3">
    <source>
        <dbReference type="Proteomes" id="UP000242205"/>
    </source>
</evidence>
<reference evidence="2 3" key="1">
    <citation type="submission" date="2018-01" db="EMBL/GenBank/DDBJ databases">
        <authorList>
            <person name="Fu G.-Y."/>
        </authorList>
    </citation>
    <scope>NUCLEOTIDE SEQUENCE [LARGE SCALE GENOMIC DNA]</scope>
    <source>
        <strain evidence="2 3">SY39</strain>
    </source>
</reference>
<keyword evidence="1" id="KW-1133">Transmembrane helix</keyword>
<evidence type="ECO:0000313" key="2">
    <source>
        <dbReference type="EMBL" id="AUN94956.1"/>
    </source>
</evidence>
<protein>
    <recommendedName>
        <fullName evidence="4">DUF2189 domain-containing protein</fullName>
    </recommendedName>
</protein>
<keyword evidence="1" id="KW-0812">Transmembrane</keyword>
<sequence>MSQSGNAANEEEGLPFPRPRNVSVGAPLRWLVRGFDDFRSCPVPSLFYGFCFAGMGLLMTFVFEHAYEYAMAVTSGFLLLGPFLAMGLYEISRRHERGEGCSLAPTLTVWRRNAGNIGIFAVVLGIVFIVWARASLVIFALFYTSEMPNLSGFLKQLLVVDNLEFLAIYTGIGLIFATVAFAFSVASLPLMLDRNQDAVSSMLGSVGALLHNPAAMIVWATLIVGCTAIGFLTFHLGLVILMPLVGHATWHAYRDLIEPLETTPRPRD</sequence>
<feature type="transmembrane region" description="Helical" evidence="1">
    <location>
        <begin position="165"/>
        <end position="192"/>
    </location>
</feature>
<organism evidence="2 3">
    <name type="scientific">Pseudazoarcus pumilus</name>
    <dbReference type="NCBI Taxonomy" id="2067960"/>
    <lineage>
        <taxon>Bacteria</taxon>
        <taxon>Pseudomonadati</taxon>
        <taxon>Pseudomonadota</taxon>
        <taxon>Betaproteobacteria</taxon>
        <taxon>Rhodocyclales</taxon>
        <taxon>Zoogloeaceae</taxon>
        <taxon>Pseudazoarcus</taxon>
    </lineage>
</organism>
<keyword evidence="3" id="KW-1185">Reference proteome</keyword>